<evidence type="ECO:0000256" key="4">
    <source>
        <dbReference type="SAM" id="MobiDB-lite"/>
    </source>
</evidence>
<evidence type="ECO:0000256" key="3">
    <source>
        <dbReference type="ARBA" id="ARBA00038335"/>
    </source>
</evidence>
<evidence type="ECO:0000256" key="1">
    <source>
        <dbReference type="ARBA" id="ARBA00004123"/>
    </source>
</evidence>
<evidence type="ECO:0000313" key="6">
    <source>
        <dbReference type="EMBL" id="QSZ33366.1"/>
    </source>
</evidence>
<name>A0A8A3PE91_9HELO</name>
<dbReference type="EMBL" id="CP063407">
    <property type="protein sequence ID" value="QSZ33366.1"/>
    <property type="molecule type" value="Genomic_DNA"/>
</dbReference>
<feature type="region of interest" description="Disordered" evidence="4">
    <location>
        <begin position="1"/>
        <end position="81"/>
    </location>
</feature>
<dbReference type="AlphaFoldDB" id="A0A8A3PE91"/>
<feature type="compositionally biased region" description="Acidic residues" evidence="4">
    <location>
        <begin position="59"/>
        <end position="81"/>
    </location>
</feature>
<sequence length="403" mass="43391">MSTKRKLPTKLGQPMVKQSAKPTGTGHLDESKTVVSGGGTATKRKMIGSKKDDVVEISSDSEADGDDGGAEVMEEDGSDLEEDGHAAADVTVGDGGAEAAEEDGEPTFGDLVRANASEPIDVAAAFEDSKAQILSYPQNPIQAPTGASLGTVLTQALKTNDIALLESCLNTTDLATIRATIQRLDSPLAAILLQRLAERLHRRPGRAGSLMVWVQWSMVTHGGYLATQRSLINKLAEVNRVLDERSKALHHLLSLKGKLDMLDAQIDLRRSMQNRSGLDSEDNDEGVIYVEGQSDDEEEVIINGLPQRLGKNGGLEGISDSEDDEEMLHGLVAESDEEEEDSSEDDLIDDEAEETDADSADEDDVDHDDVDEQGEDDESDDAGQGQPRTKLQKIVGSTFQNRR</sequence>
<dbReference type="PANTHER" id="PTHR44267">
    <property type="entry name" value="WD REPEAT-CONTAINING PROTEIN 43"/>
    <property type="match status" value="1"/>
</dbReference>
<feature type="region of interest" description="Disordered" evidence="4">
    <location>
        <begin position="332"/>
        <end position="403"/>
    </location>
</feature>
<dbReference type="Proteomes" id="UP000672032">
    <property type="component" value="Chromosome 3"/>
</dbReference>
<evidence type="ECO:0000259" key="5">
    <source>
        <dbReference type="Pfam" id="PF04003"/>
    </source>
</evidence>
<comment type="similarity">
    <text evidence="3">Belongs to the UTP5 family.</text>
</comment>
<accession>A0A8A3PE91</accession>
<dbReference type="OrthoDB" id="30195at2759"/>
<evidence type="ECO:0000313" key="7">
    <source>
        <dbReference type="Proteomes" id="UP000672032"/>
    </source>
</evidence>
<dbReference type="GO" id="GO:0000462">
    <property type="term" value="P:maturation of SSU-rRNA from tricistronic rRNA transcript (SSU-rRNA, 5.8S rRNA, LSU-rRNA)"/>
    <property type="evidence" value="ECO:0007669"/>
    <property type="project" value="TreeGrafter"/>
</dbReference>
<reference evidence="6" key="1">
    <citation type="submission" date="2020-10" db="EMBL/GenBank/DDBJ databases">
        <title>Genome Sequence of Monilinia vaccinii-corymbosi Sheds Light on Mummy Berry Disease Infection of Blueberry and Mating Type.</title>
        <authorList>
            <person name="Yow A.G."/>
            <person name="Zhang Y."/>
            <person name="Bansal K."/>
            <person name="Eacker S.M."/>
            <person name="Sullivan S."/>
            <person name="Liachko I."/>
            <person name="Cubeta M.A."/>
            <person name="Rollins J.A."/>
            <person name="Ashrafi H."/>
        </authorList>
    </citation>
    <scope>NUCLEOTIDE SEQUENCE</scope>
    <source>
        <strain evidence="6">RL-1</strain>
    </source>
</reference>
<dbReference type="Pfam" id="PF04003">
    <property type="entry name" value="Utp12"/>
    <property type="match status" value="1"/>
</dbReference>
<gene>
    <name evidence="6" type="ORF">DSL72_002954</name>
</gene>
<dbReference type="GO" id="GO:0005730">
    <property type="term" value="C:nucleolus"/>
    <property type="evidence" value="ECO:0007669"/>
    <property type="project" value="TreeGrafter"/>
</dbReference>
<feature type="domain" description="Small-subunit processome Utp12" evidence="5">
    <location>
        <begin position="160"/>
        <end position="263"/>
    </location>
</feature>
<organism evidence="6 7">
    <name type="scientific">Monilinia vaccinii-corymbosi</name>
    <dbReference type="NCBI Taxonomy" id="61207"/>
    <lineage>
        <taxon>Eukaryota</taxon>
        <taxon>Fungi</taxon>
        <taxon>Dikarya</taxon>
        <taxon>Ascomycota</taxon>
        <taxon>Pezizomycotina</taxon>
        <taxon>Leotiomycetes</taxon>
        <taxon>Helotiales</taxon>
        <taxon>Sclerotiniaceae</taxon>
        <taxon>Monilinia</taxon>
    </lineage>
</organism>
<protein>
    <recommendedName>
        <fullName evidence="5">Small-subunit processome Utp12 domain-containing protein</fullName>
    </recommendedName>
</protein>
<keyword evidence="7" id="KW-1185">Reference proteome</keyword>
<dbReference type="PANTHER" id="PTHR44267:SF1">
    <property type="entry name" value="WD REPEAT-CONTAINING PROTEIN 43"/>
    <property type="match status" value="1"/>
</dbReference>
<proteinExistence type="inferred from homology"/>
<keyword evidence="2" id="KW-0539">Nucleus</keyword>
<comment type="subcellular location">
    <subcellularLocation>
        <location evidence="1">Nucleus</location>
    </subcellularLocation>
</comment>
<evidence type="ECO:0000256" key="2">
    <source>
        <dbReference type="ARBA" id="ARBA00023242"/>
    </source>
</evidence>
<dbReference type="InterPro" id="IPR052414">
    <property type="entry name" value="U3_snoRNA-assoc_WDR"/>
</dbReference>
<feature type="compositionally biased region" description="Acidic residues" evidence="4">
    <location>
        <begin position="334"/>
        <end position="381"/>
    </location>
</feature>
<dbReference type="InterPro" id="IPR007148">
    <property type="entry name" value="SSU_processome_Utp12"/>
</dbReference>